<dbReference type="EMBL" id="BCMM01000037">
    <property type="protein sequence ID" value="GAQ66071.1"/>
    <property type="molecule type" value="Genomic_DNA"/>
</dbReference>
<organism evidence="1 2">
    <name type="scientific">Streptomyces scabiei</name>
    <dbReference type="NCBI Taxonomy" id="1930"/>
    <lineage>
        <taxon>Bacteria</taxon>
        <taxon>Bacillati</taxon>
        <taxon>Actinomycetota</taxon>
        <taxon>Actinomycetes</taxon>
        <taxon>Kitasatosporales</taxon>
        <taxon>Streptomycetaceae</taxon>
        <taxon>Streptomyces</taxon>
    </lineage>
</organism>
<name>A0A100JUS6_STRSC</name>
<dbReference type="Proteomes" id="UP000067448">
    <property type="component" value="Unassembled WGS sequence"/>
</dbReference>
<reference evidence="2" key="3">
    <citation type="submission" date="2016-02" db="EMBL/GenBank/DDBJ databases">
        <title>Draft genome of pathogenic Streptomyces sp. in Japan.</title>
        <authorList>
            <person name="Tomihama T."/>
            <person name="Ikenaga M."/>
            <person name="Sakai M."/>
            <person name="Okubo T."/>
            <person name="Ikeda S."/>
        </authorList>
    </citation>
    <scope>NUCLEOTIDE SEQUENCE [LARGE SCALE GENOMIC DNA]</scope>
    <source>
        <strain evidence="2">S58</strain>
    </source>
</reference>
<evidence type="ECO:0000313" key="2">
    <source>
        <dbReference type="Proteomes" id="UP000067448"/>
    </source>
</evidence>
<evidence type="ECO:0000313" key="1">
    <source>
        <dbReference type="EMBL" id="GAQ66071.1"/>
    </source>
</evidence>
<sequence length="44" mass="4680">MPQMCDTEGAVVSEAAAEPGAEASFPEVDSPYPVVNDVQTLWLK</sequence>
<reference evidence="1 2" key="2">
    <citation type="journal article" date="2016" name="Genome Announc.">
        <title>Draft Genome Sequences of Streptomyces scabiei S58, Streptomyces turgidiscabies T45, and Streptomyces acidiscabies a10, the Pathogens of Potato Common Scab, Isolated in Japan.</title>
        <authorList>
            <person name="Tomihama T."/>
            <person name="Nishi Y."/>
            <person name="Sakai M."/>
            <person name="Ikenaga M."/>
            <person name="Okubo T."/>
            <person name="Ikeda S."/>
        </authorList>
    </citation>
    <scope>NUCLEOTIDE SEQUENCE [LARGE SCALE GENOMIC DNA]</scope>
    <source>
        <strain evidence="1 2">S58</strain>
    </source>
</reference>
<comment type="caution">
    <text evidence="1">The sequence shown here is derived from an EMBL/GenBank/DDBJ whole genome shotgun (WGS) entry which is preliminary data.</text>
</comment>
<dbReference type="AlphaFoldDB" id="A0A100JUS6"/>
<protein>
    <submittedName>
        <fullName evidence="1">Uncharacterized protein</fullName>
    </submittedName>
</protein>
<proteinExistence type="predicted"/>
<gene>
    <name evidence="1" type="ORF">SsS58_06500</name>
</gene>
<accession>A0A100JUS6</accession>
<reference evidence="2" key="1">
    <citation type="submission" date="2015-11" db="EMBL/GenBank/DDBJ databases">
        <authorList>
            <consortium name="Cross-ministerial Strategic Innovation Promotion Program (SIP) consortium"/>
            <person name="Tomihama T."/>
            <person name="Ikenaga M."/>
            <person name="Sakai M."/>
            <person name="Okubo T."/>
            <person name="Ikeda S."/>
        </authorList>
    </citation>
    <scope>NUCLEOTIDE SEQUENCE [LARGE SCALE GENOMIC DNA]</scope>
    <source>
        <strain evidence="2">S58</strain>
    </source>
</reference>